<dbReference type="PRINTS" id="PR00455">
    <property type="entry name" value="HTHTETR"/>
</dbReference>
<dbReference type="EMBL" id="BAABJO010000009">
    <property type="protein sequence ID" value="GAA5121374.1"/>
    <property type="molecule type" value="Genomic_DNA"/>
</dbReference>
<dbReference type="Proteomes" id="UP001500804">
    <property type="component" value="Unassembled WGS sequence"/>
</dbReference>
<evidence type="ECO:0000256" key="5">
    <source>
        <dbReference type="PROSITE-ProRule" id="PRU00335"/>
    </source>
</evidence>
<feature type="DNA-binding region" description="H-T-H motif" evidence="5">
    <location>
        <begin position="29"/>
        <end position="48"/>
    </location>
</feature>
<dbReference type="InterPro" id="IPR009057">
    <property type="entry name" value="Homeodomain-like_sf"/>
</dbReference>
<gene>
    <name evidence="7" type="ORF">GCM10023320_30130</name>
</gene>
<dbReference type="PANTHER" id="PTHR30055">
    <property type="entry name" value="HTH-TYPE TRANSCRIPTIONAL REGULATOR RUTR"/>
    <property type="match status" value="1"/>
</dbReference>
<dbReference type="Pfam" id="PF02909">
    <property type="entry name" value="TetR_C_1"/>
    <property type="match status" value="1"/>
</dbReference>
<evidence type="ECO:0000256" key="4">
    <source>
        <dbReference type="ARBA" id="ARBA00023163"/>
    </source>
</evidence>
<dbReference type="InterPro" id="IPR050109">
    <property type="entry name" value="HTH-type_TetR-like_transc_reg"/>
</dbReference>
<dbReference type="Pfam" id="PF00440">
    <property type="entry name" value="TetR_N"/>
    <property type="match status" value="1"/>
</dbReference>
<evidence type="ECO:0000313" key="7">
    <source>
        <dbReference type="EMBL" id="GAA5121374.1"/>
    </source>
</evidence>
<keyword evidence="4" id="KW-0804">Transcription</keyword>
<keyword evidence="2" id="KW-0805">Transcription regulation</keyword>
<dbReference type="InterPro" id="IPR004111">
    <property type="entry name" value="Repressor_TetR_C"/>
</dbReference>
<evidence type="ECO:0000313" key="8">
    <source>
        <dbReference type="Proteomes" id="UP001500804"/>
    </source>
</evidence>
<dbReference type="InterPro" id="IPR003012">
    <property type="entry name" value="Tet_transcr_reg_TetR"/>
</dbReference>
<dbReference type="SUPFAM" id="SSF48498">
    <property type="entry name" value="Tetracyclin repressor-like, C-terminal domain"/>
    <property type="match status" value="1"/>
</dbReference>
<evidence type="ECO:0000259" key="6">
    <source>
        <dbReference type="PROSITE" id="PS50977"/>
    </source>
</evidence>
<dbReference type="PANTHER" id="PTHR30055:SF151">
    <property type="entry name" value="TRANSCRIPTIONAL REGULATORY PROTEIN"/>
    <property type="match status" value="1"/>
</dbReference>
<feature type="domain" description="HTH tetR-type" evidence="6">
    <location>
        <begin position="6"/>
        <end position="66"/>
    </location>
</feature>
<protein>
    <submittedName>
        <fullName evidence="7">TetR/AcrR family transcriptional regulator</fullName>
    </submittedName>
</protein>
<sequence length="220" mass="23466">MEAPVRLTREHVLAVALDVLDEAGLDGLTMRRLSAALGVENGATYWHFRSKQELLEHMADALLAEVATELPADRPWDELVPALARGLRRALLSRRDGARLFSGRFFPLPNALAYGEALVGLLAAAGLDPRSAAWASDALTYYVVAHVTEEQLAAALPDGGDAARARLEAGLDPARHPHLVAARADLASADPDAHFEHGLALVLAGIRATAPQQPTSRAAR</sequence>
<dbReference type="InterPro" id="IPR001647">
    <property type="entry name" value="HTH_TetR"/>
</dbReference>
<dbReference type="InterPro" id="IPR036271">
    <property type="entry name" value="Tet_transcr_reg_TetR-rel_C_sf"/>
</dbReference>
<keyword evidence="8" id="KW-1185">Reference proteome</keyword>
<accession>A0ABP9NLN0</accession>
<dbReference type="PRINTS" id="PR00400">
    <property type="entry name" value="TETREPRESSOR"/>
</dbReference>
<comment type="caution">
    <text evidence="7">The sequence shown here is derived from an EMBL/GenBank/DDBJ whole genome shotgun (WGS) entry which is preliminary data.</text>
</comment>
<evidence type="ECO:0000256" key="2">
    <source>
        <dbReference type="ARBA" id="ARBA00023015"/>
    </source>
</evidence>
<evidence type="ECO:0000256" key="3">
    <source>
        <dbReference type="ARBA" id="ARBA00023125"/>
    </source>
</evidence>
<keyword evidence="1" id="KW-0678">Repressor</keyword>
<name>A0ABP9NLN0_9PSEU</name>
<reference evidence="8" key="1">
    <citation type="journal article" date="2019" name="Int. J. Syst. Evol. Microbiol.">
        <title>The Global Catalogue of Microorganisms (GCM) 10K type strain sequencing project: providing services to taxonomists for standard genome sequencing and annotation.</title>
        <authorList>
            <consortium name="The Broad Institute Genomics Platform"/>
            <consortium name="The Broad Institute Genome Sequencing Center for Infectious Disease"/>
            <person name="Wu L."/>
            <person name="Ma J."/>
        </authorList>
    </citation>
    <scope>NUCLEOTIDE SEQUENCE [LARGE SCALE GENOMIC DNA]</scope>
    <source>
        <strain evidence="8">JCM 18302</strain>
    </source>
</reference>
<dbReference type="PROSITE" id="PS50977">
    <property type="entry name" value="HTH_TETR_2"/>
    <property type="match status" value="1"/>
</dbReference>
<dbReference type="Gene3D" id="1.10.10.60">
    <property type="entry name" value="Homeodomain-like"/>
    <property type="match status" value="1"/>
</dbReference>
<keyword evidence="3 5" id="KW-0238">DNA-binding</keyword>
<evidence type="ECO:0000256" key="1">
    <source>
        <dbReference type="ARBA" id="ARBA00022491"/>
    </source>
</evidence>
<proteinExistence type="predicted"/>
<organism evidence="7 8">
    <name type="scientific">Pseudonocardia adelaidensis</name>
    <dbReference type="NCBI Taxonomy" id="648754"/>
    <lineage>
        <taxon>Bacteria</taxon>
        <taxon>Bacillati</taxon>
        <taxon>Actinomycetota</taxon>
        <taxon>Actinomycetes</taxon>
        <taxon>Pseudonocardiales</taxon>
        <taxon>Pseudonocardiaceae</taxon>
        <taxon>Pseudonocardia</taxon>
    </lineage>
</organism>
<dbReference type="Gene3D" id="1.10.357.10">
    <property type="entry name" value="Tetracycline Repressor, domain 2"/>
    <property type="match status" value="1"/>
</dbReference>
<dbReference type="SUPFAM" id="SSF46689">
    <property type="entry name" value="Homeodomain-like"/>
    <property type="match status" value="1"/>
</dbReference>